<sequence length="132" mass="14665">MRLLLPIQQFILLPLLLGGRQILLVHGQGILNQVLDQYESNNDDNDNHHGGEMGDTCGRRNPCRNGLDCALSLGRKVCVPLTCFQSAISEAFPNGELEAYSKLILEEAGIYGKDPESVFNGRLLYFGTKEWT</sequence>
<comment type="caution">
    <text evidence="2">The sequence shown here is derived from an EMBL/GenBank/DDBJ whole genome shotgun (WGS) entry which is preliminary data.</text>
</comment>
<dbReference type="AlphaFoldDB" id="A0A9N8DLG8"/>
<reference evidence="2" key="1">
    <citation type="submission" date="2020-06" db="EMBL/GenBank/DDBJ databases">
        <authorList>
            <consortium name="Plant Systems Biology data submission"/>
        </authorList>
    </citation>
    <scope>NUCLEOTIDE SEQUENCE</scope>
    <source>
        <strain evidence="2">D6</strain>
    </source>
</reference>
<evidence type="ECO:0000313" key="3">
    <source>
        <dbReference type="Proteomes" id="UP001153069"/>
    </source>
</evidence>
<organism evidence="2 3">
    <name type="scientific">Seminavis robusta</name>
    <dbReference type="NCBI Taxonomy" id="568900"/>
    <lineage>
        <taxon>Eukaryota</taxon>
        <taxon>Sar</taxon>
        <taxon>Stramenopiles</taxon>
        <taxon>Ochrophyta</taxon>
        <taxon>Bacillariophyta</taxon>
        <taxon>Bacillariophyceae</taxon>
        <taxon>Bacillariophycidae</taxon>
        <taxon>Naviculales</taxon>
        <taxon>Naviculaceae</taxon>
        <taxon>Seminavis</taxon>
    </lineage>
</organism>
<protein>
    <submittedName>
        <fullName evidence="2">Uncharacterized protein</fullName>
    </submittedName>
</protein>
<keyword evidence="3" id="KW-1185">Reference proteome</keyword>
<evidence type="ECO:0000256" key="1">
    <source>
        <dbReference type="SAM" id="SignalP"/>
    </source>
</evidence>
<dbReference type="Proteomes" id="UP001153069">
    <property type="component" value="Unassembled WGS sequence"/>
</dbReference>
<keyword evidence="1" id="KW-0732">Signal</keyword>
<dbReference type="EMBL" id="CAICTM010000143">
    <property type="protein sequence ID" value="CAB9502730.1"/>
    <property type="molecule type" value="Genomic_DNA"/>
</dbReference>
<feature type="chain" id="PRO_5040516183" evidence="1">
    <location>
        <begin position="28"/>
        <end position="132"/>
    </location>
</feature>
<feature type="signal peptide" evidence="1">
    <location>
        <begin position="1"/>
        <end position="27"/>
    </location>
</feature>
<accession>A0A9N8DLG8</accession>
<name>A0A9N8DLG8_9STRA</name>
<proteinExistence type="predicted"/>
<gene>
    <name evidence="2" type="ORF">SEMRO_144_G067040.1</name>
</gene>
<evidence type="ECO:0000313" key="2">
    <source>
        <dbReference type="EMBL" id="CAB9502730.1"/>
    </source>
</evidence>